<organism evidence="1 2">
    <name type="scientific">Pseudobutyrivibrio xylanivorans DSM 14809</name>
    <dbReference type="NCBI Taxonomy" id="1123012"/>
    <lineage>
        <taxon>Bacteria</taxon>
        <taxon>Bacillati</taxon>
        <taxon>Bacillota</taxon>
        <taxon>Clostridia</taxon>
        <taxon>Lachnospirales</taxon>
        <taxon>Lachnospiraceae</taxon>
        <taxon>Pseudobutyrivibrio</taxon>
    </lineage>
</organism>
<accession>A0A1M6E3D8</accession>
<dbReference type="Gene3D" id="3.40.50.300">
    <property type="entry name" value="P-loop containing nucleotide triphosphate hydrolases"/>
    <property type="match status" value="1"/>
</dbReference>
<dbReference type="AlphaFoldDB" id="A0A1M6E3D8"/>
<evidence type="ECO:0000313" key="2">
    <source>
        <dbReference type="Proteomes" id="UP000184185"/>
    </source>
</evidence>
<dbReference type="EMBL" id="FQYQ01000005">
    <property type="protein sequence ID" value="SHI79903.1"/>
    <property type="molecule type" value="Genomic_DNA"/>
</dbReference>
<reference evidence="1 2" key="1">
    <citation type="submission" date="2016-11" db="EMBL/GenBank/DDBJ databases">
        <authorList>
            <person name="Jaros S."/>
            <person name="Januszkiewicz K."/>
            <person name="Wedrychowicz H."/>
        </authorList>
    </citation>
    <scope>NUCLEOTIDE SEQUENCE [LARGE SCALE GENOMIC DNA]</scope>
    <source>
        <strain evidence="1 2">DSM 14809</strain>
    </source>
</reference>
<evidence type="ECO:0000313" key="1">
    <source>
        <dbReference type="EMBL" id="SHI79903.1"/>
    </source>
</evidence>
<dbReference type="SUPFAM" id="SSF52540">
    <property type="entry name" value="P-loop containing nucleoside triphosphate hydrolases"/>
    <property type="match status" value="1"/>
</dbReference>
<dbReference type="OrthoDB" id="9788481at2"/>
<protein>
    <submittedName>
        <fullName evidence="1">AAA domain-containing protein</fullName>
    </submittedName>
</protein>
<keyword evidence="2" id="KW-1185">Reference proteome</keyword>
<dbReference type="InterPro" id="IPR027417">
    <property type="entry name" value="P-loop_NTPase"/>
</dbReference>
<proteinExistence type="predicted"/>
<gene>
    <name evidence="1" type="ORF">SAMN02745725_01142</name>
</gene>
<dbReference type="RefSeq" id="WP_072914013.1">
    <property type="nucleotide sequence ID" value="NZ_FQYQ01000005.1"/>
</dbReference>
<sequence length="172" mass="19781">MVTIITGASHVGKTVLAQRMLEKYKYPYVSIDHLKMGLIRSGNTELTPDDDEQLVGYLWPIVREMIKTAIENKQNLIIEGCYVPYDWRKDFDEQYLQEIAFICLAMTEEYIDSHFAEIKSHASDIENRLDDSDCTAERIKADNRQVILGYQNAGEKVILIDGDYEQVIKGLL</sequence>
<name>A0A1M6E3D8_PSEXY</name>
<dbReference type="Proteomes" id="UP000184185">
    <property type="component" value="Unassembled WGS sequence"/>
</dbReference>